<evidence type="ECO:0000256" key="1">
    <source>
        <dbReference type="SAM" id="MobiDB-lite"/>
    </source>
</evidence>
<reference evidence="2" key="3">
    <citation type="submission" date="2022-01" db="UniProtKB">
        <authorList>
            <consortium name="EnsemblPlants"/>
        </authorList>
    </citation>
    <scope>IDENTIFICATION</scope>
    <source>
        <strain evidence="2">subsp. vulgare</strain>
    </source>
</reference>
<protein>
    <recommendedName>
        <fullName evidence="4">RNase H type-1 domain-containing protein</fullName>
    </recommendedName>
</protein>
<evidence type="ECO:0000313" key="3">
    <source>
        <dbReference type="Proteomes" id="UP000011116"/>
    </source>
</evidence>
<proteinExistence type="predicted"/>
<feature type="region of interest" description="Disordered" evidence="1">
    <location>
        <begin position="17"/>
        <end position="36"/>
    </location>
</feature>
<name>A0A8I7B256_HORVV</name>
<dbReference type="Gramene" id="HORVU.MOREX.r2.1HG0006430.1">
    <property type="protein sequence ID" value="HORVU.MOREX.r2.1HG0006430.1"/>
    <property type="gene ID" value="HORVU.MOREX.r2.1HG0006430"/>
</dbReference>
<dbReference type="AlphaFoldDB" id="A0A8I7B256"/>
<dbReference type="Proteomes" id="UP000011116">
    <property type="component" value="Chromosome 1H"/>
</dbReference>
<reference evidence="3" key="1">
    <citation type="journal article" date="2012" name="Nature">
        <title>A physical, genetic and functional sequence assembly of the barley genome.</title>
        <authorList>
            <consortium name="The International Barley Genome Sequencing Consortium"/>
            <person name="Mayer K.F."/>
            <person name="Waugh R."/>
            <person name="Brown J.W."/>
            <person name="Schulman A."/>
            <person name="Langridge P."/>
            <person name="Platzer M."/>
            <person name="Fincher G.B."/>
            <person name="Muehlbauer G.J."/>
            <person name="Sato K."/>
            <person name="Close T.J."/>
            <person name="Wise R.P."/>
            <person name="Stein N."/>
        </authorList>
    </citation>
    <scope>NUCLEOTIDE SEQUENCE [LARGE SCALE GENOMIC DNA]</scope>
    <source>
        <strain evidence="3">cv. Morex</strain>
    </source>
</reference>
<dbReference type="Gramene" id="HORVU.MOREX.r3.1HG0008690.1">
    <property type="protein sequence ID" value="HORVU.MOREX.r3.1HG0008690.1"/>
    <property type="gene ID" value="HORVU.MOREX.r3.1HG0008690"/>
</dbReference>
<keyword evidence="3" id="KW-1185">Reference proteome</keyword>
<dbReference type="InterPro" id="IPR012337">
    <property type="entry name" value="RNaseH-like_sf"/>
</dbReference>
<dbReference type="SMR" id="A0A8I7B256"/>
<evidence type="ECO:0000313" key="2">
    <source>
        <dbReference type="EnsemblPlants" id="HORVU.MOREX.r3.1HG0008690.1"/>
    </source>
</evidence>
<accession>A0A8I7B256</accession>
<reference evidence="2" key="2">
    <citation type="submission" date="2020-10" db="EMBL/GenBank/DDBJ databases">
        <authorList>
            <person name="Scholz U."/>
            <person name="Mascher M."/>
            <person name="Fiebig A."/>
        </authorList>
    </citation>
    <scope>NUCLEOTIDE SEQUENCE [LARGE SCALE GENOMIC DNA]</scope>
    <source>
        <strain evidence="2">cv. Morex</strain>
    </source>
</reference>
<evidence type="ECO:0008006" key="4">
    <source>
        <dbReference type="Google" id="ProtNLM"/>
    </source>
</evidence>
<dbReference type="EnsemblPlants" id="HORVU.MOREX.r3.1HG0008690.1">
    <property type="protein sequence ID" value="HORVU.MOREX.r3.1HG0008690.1"/>
    <property type="gene ID" value="HORVU.MOREX.r3.1HG0008690"/>
</dbReference>
<organism evidence="2 3">
    <name type="scientific">Hordeum vulgare subsp. vulgare</name>
    <name type="common">Domesticated barley</name>
    <dbReference type="NCBI Taxonomy" id="112509"/>
    <lineage>
        <taxon>Eukaryota</taxon>
        <taxon>Viridiplantae</taxon>
        <taxon>Streptophyta</taxon>
        <taxon>Embryophyta</taxon>
        <taxon>Tracheophyta</taxon>
        <taxon>Spermatophyta</taxon>
        <taxon>Magnoliopsida</taxon>
        <taxon>Liliopsida</taxon>
        <taxon>Poales</taxon>
        <taxon>Poaceae</taxon>
        <taxon>BOP clade</taxon>
        <taxon>Pooideae</taxon>
        <taxon>Triticodae</taxon>
        <taxon>Triticeae</taxon>
        <taxon>Hordeinae</taxon>
        <taxon>Hordeum</taxon>
    </lineage>
</organism>
<sequence>MLRRSCRRWLDTQPRTAPVPVFPTKQGSAGCDPTPATAAVTRPPDCVVLVEAASAKIPPSVMQKATCFRPAILMLRPLGWPSTLATPPPNCDLDVHVDVEGSCLRPPRSLAVPPSRWRDQGCTTPTSGDIFLAGCLMEKDATFSHPPIQRHENTTLLIPLANHDSFDEHPGPFNGSVHRQVKLFGVHFTSVQKHTCSLAVLPNRLSDCVTSPTSGNIPFPRECLCFKEKDHHLPPAKDTIFSHPSDQRRKNNTSHMIPSANVDIFDENQGPFNIIVDSQMKQFAVLGMDLISSQEPSAPSLKCTCSTDPSHNILSGHFYAEDRASMLSSEVGADQTQIDGSVRQKMVQNLGNKRIPYCIPRRCFSTGPDEYKIPLSPPMPPPDNLLEVVWPFTKSDTKPFYIGAVPADDFIHAMEVDNAFVRGVLGSSALEHMYHTKVKPALLPRGMVLPYQLNDRRTRLIHNRFKRITKQYPIYMTSLDIMIDLITTEISKWIPLLDDLSKKHIYVIEDWTQRFYTSSGYTIQDYGLRVGPNSGKEYHRGECDGSFNQLTNLAKISAMIWLDDQVPRAAVCYGIPCRSSLHAEALAMALLLKMGIPYKKLQVVADCEAVINAIKGWKLPTPSDPNYEDFMQLRYLRTKYNELIPRLETREKLSFADCLLKEKTQPEYKPRYVKCLLERWAPALRGAPVFMIGGRATPAIKKLASNRFILEEFQSRCYCEVEKDSDKLSALFHIISSLGANDINLIVSDLGSRPELEQQFIQMFGHCDISKKIGRRYFLEVPRSALYSYIKPTIPLFVVFDVADASFILQDSEDAFVVVLSTPNERVLMTELNIEMFSPVSYVSFHRHTNAD</sequence>
<dbReference type="SUPFAM" id="SSF53098">
    <property type="entry name" value="Ribonuclease H-like"/>
    <property type="match status" value="1"/>
</dbReference>